<accession>A0ABV8Y027</accession>
<keyword evidence="1" id="KW-0472">Membrane</keyword>
<proteinExistence type="predicted"/>
<gene>
    <name evidence="2" type="ORF">ACFO0P_00535</name>
</gene>
<comment type="caution">
    <text evidence="2">The sequence shown here is derived from an EMBL/GenBank/DDBJ whole genome shotgun (WGS) entry which is preliminary data.</text>
</comment>
<dbReference type="EMBL" id="JBHSEG010000001">
    <property type="protein sequence ID" value="MFC4452255.1"/>
    <property type="molecule type" value="Genomic_DNA"/>
</dbReference>
<reference evidence="3" key="1">
    <citation type="journal article" date="2019" name="Int. J. Syst. Evol. Microbiol.">
        <title>The Global Catalogue of Microorganisms (GCM) 10K type strain sequencing project: providing services to taxonomists for standard genome sequencing and annotation.</title>
        <authorList>
            <consortium name="The Broad Institute Genomics Platform"/>
            <consortium name="The Broad Institute Genome Sequencing Center for Infectious Disease"/>
            <person name="Wu L."/>
            <person name="Ma J."/>
        </authorList>
    </citation>
    <scope>NUCLEOTIDE SEQUENCE [LARGE SCALE GENOMIC DNA]</scope>
    <source>
        <strain evidence="3">CCUG 39970</strain>
    </source>
</reference>
<evidence type="ECO:0000256" key="1">
    <source>
        <dbReference type="SAM" id="Phobius"/>
    </source>
</evidence>
<keyword evidence="3" id="KW-1185">Reference proteome</keyword>
<dbReference type="Proteomes" id="UP001595939">
    <property type="component" value="Unassembled WGS sequence"/>
</dbReference>
<keyword evidence="1" id="KW-0812">Transmembrane</keyword>
<evidence type="ECO:0000313" key="3">
    <source>
        <dbReference type="Proteomes" id="UP001595939"/>
    </source>
</evidence>
<dbReference type="RefSeq" id="WP_380129659.1">
    <property type="nucleotide sequence ID" value="NZ_JBHSEG010000001.1"/>
</dbReference>
<feature type="transmembrane region" description="Helical" evidence="1">
    <location>
        <begin position="74"/>
        <end position="92"/>
    </location>
</feature>
<dbReference type="InterPro" id="IPR047928">
    <property type="entry name" value="Perm_prefix_1"/>
</dbReference>
<evidence type="ECO:0000313" key="2">
    <source>
        <dbReference type="EMBL" id="MFC4452255.1"/>
    </source>
</evidence>
<sequence length="388" mass="42552">MTPVDRYLRRATRGLPRRVRQDARAELESHLYERVQTLRLSGMDPETAARQAMQELGPAATVARSLNRSHHVHPLLSAAVLGLLLSFGALMLSELVAESRRAAIQTLQERIEIFETTAPLSDQDRAGLSLATRSEVVRWLEPTAVRLVGDGPQARFELSGSAAVPVMGEPGQASSLTYQRLSDTRLGEPLYERTAAVNAMVQAGWPVQLTGEQLQIAGQPLRLSAQEQRQLTYSLVTAQLRHTVPHPAWMIGDFAAMLGHYDMSAAVAHPQPQQSYLMPGTVEPGQRFMLAVRLQTPFLNGQRHPPMQEELWLSLARADASGHLSFPLTRTRHSAHALQLHTSVTAWQTARIGTTLPAVVLKLSSPLPAASTPLRTVPLKGMVSPHLP</sequence>
<organism evidence="2 3">
    <name type="scientific">Deinococcus sonorensis</name>
    <dbReference type="NCBI Taxonomy" id="309891"/>
    <lineage>
        <taxon>Bacteria</taxon>
        <taxon>Thermotogati</taxon>
        <taxon>Deinococcota</taxon>
        <taxon>Deinococci</taxon>
        <taxon>Deinococcales</taxon>
        <taxon>Deinococcaceae</taxon>
        <taxon>Deinococcus</taxon>
    </lineage>
</organism>
<keyword evidence="1" id="KW-1133">Transmembrane helix</keyword>
<dbReference type="NCBIfam" id="NF038403">
    <property type="entry name" value="perm_prefix_1"/>
    <property type="match status" value="1"/>
</dbReference>
<name>A0ABV8Y027_9DEIO</name>
<protein>
    <submittedName>
        <fullName evidence="2">Permease prefix domain 1-containing protein</fullName>
    </submittedName>
</protein>